<evidence type="ECO:0000259" key="3">
    <source>
        <dbReference type="SMART" id="SM00906"/>
    </source>
</evidence>
<name>A0A5C3QKT9_9AGAR</name>
<feature type="domain" description="Xylanolytic transcriptional activator regulatory" evidence="3">
    <location>
        <begin position="78"/>
        <end position="150"/>
    </location>
</feature>
<dbReference type="GO" id="GO:0006351">
    <property type="term" value="P:DNA-templated transcription"/>
    <property type="evidence" value="ECO:0007669"/>
    <property type="project" value="InterPro"/>
</dbReference>
<dbReference type="Pfam" id="PF04082">
    <property type="entry name" value="Fungal_trans"/>
    <property type="match status" value="1"/>
</dbReference>
<dbReference type="GO" id="GO:0003700">
    <property type="term" value="F:DNA-binding transcription factor activity"/>
    <property type="evidence" value="ECO:0007669"/>
    <property type="project" value="InterPro"/>
</dbReference>
<dbReference type="GO" id="GO:0003677">
    <property type="term" value="F:DNA binding"/>
    <property type="evidence" value="ECO:0007669"/>
    <property type="project" value="InterPro"/>
</dbReference>
<dbReference type="STRING" id="1884261.A0A5C3QKT9"/>
<feature type="signal peptide" evidence="2">
    <location>
        <begin position="1"/>
        <end position="17"/>
    </location>
</feature>
<sequence>MFGALVLAVCTVAATHGSEDPRVMTEGYPLPFSRDLKYATQVWQIRKRLYEPLSLHEVQLLCVATTIRIQYNWAGEQIHFMIGATLRCMQELEIHTAAGTSKNTVEGEMWRRAFWCLVCIDHIIGSYSGCPGSVHNDDYDLEWPIECDDEYWEDLVHPFVQPSGKPSTVMYFTQFIKLCNILGNTRRTIYASKRPKISMDAKDQDWQRRVIMQFDSELNKWQEGLPAHLEWNPSQLHPTLLEQSAMLMVYCHFIRISIHRPFISPDDSSKAPLPMLISTNAARGLCQIMHCLKEQGIVPIAYFEVGLAAIR</sequence>
<evidence type="ECO:0000256" key="1">
    <source>
        <dbReference type="ARBA" id="ARBA00023242"/>
    </source>
</evidence>
<dbReference type="InterPro" id="IPR050987">
    <property type="entry name" value="AtrR-like"/>
</dbReference>
<dbReference type="CDD" id="cd12148">
    <property type="entry name" value="fungal_TF_MHR"/>
    <property type="match status" value="1"/>
</dbReference>
<protein>
    <recommendedName>
        <fullName evidence="3">Xylanolytic transcriptional activator regulatory domain-containing protein</fullName>
    </recommendedName>
</protein>
<accession>A0A5C3QKT9</accession>
<dbReference type="GO" id="GO:0008270">
    <property type="term" value="F:zinc ion binding"/>
    <property type="evidence" value="ECO:0007669"/>
    <property type="project" value="InterPro"/>
</dbReference>
<evidence type="ECO:0000313" key="5">
    <source>
        <dbReference type="Proteomes" id="UP000305067"/>
    </source>
</evidence>
<dbReference type="InterPro" id="IPR007219">
    <property type="entry name" value="XnlR_reg_dom"/>
</dbReference>
<keyword evidence="2" id="KW-0732">Signal</keyword>
<feature type="chain" id="PRO_5023142468" description="Xylanolytic transcriptional activator regulatory domain-containing protein" evidence="2">
    <location>
        <begin position="18"/>
        <end position="311"/>
    </location>
</feature>
<evidence type="ECO:0000256" key="2">
    <source>
        <dbReference type="SAM" id="SignalP"/>
    </source>
</evidence>
<reference evidence="4 5" key="1">
    <citation type="journal article" date="2019" name="Nat. Ecol. Evol.">
        <title>Megaphylogeny resolves global patterns of mushroom evolution.</title>
        <authorList>
            <person name="Varga T."/>
            <person name="Krizsan K."/>
            <person name="Foldi C."/>
            <person name="Dima B."/>
            <person name="Sanchez-Garcia M."/>
            <person name="Sanchez-Ramirez S."/>
            <person name="Szollosi G.J."/>
            <person name="Szarkandi J.G."/>
            <person name="Papp V."/>
            <person name="Albert L."/>
            <person name="Andreopoulos W."/>
            <person name="Angelini C."/>
            <person name="Antonin V."/>
            <person name="Barry K.W."/>
            <person name="Bougher N.L."/>
            <person name="Buchanan P."/>
            <person name="Buyck B."/>
            <person name="Bense V."/>
            <person name="Catcheside P."/>
            <person name="Chovatia M."/>
            <person name="Cooper J."/>
            <person name="Damon W."/>
            <person name="Desjardin D."/>
            <person name="Finy P."/>
            <person name="Geml J."/>
            <person name="Haridas S."/>
            <person name="Hughes K."/>
            <person name="Justo A."/>
            <person name="Karasinski D."/>
            <person name="Kautmanova I."/>
            <person name="Kiss B."/>
            <person name="Kocsube S."/>
            <person name="Kotiranta H."/>
            <person name="LaButti K.M."/>
            <person name="Lechner B.E."/>
            <person name="Liimatainen K."/>
            <person name="Lipzen A."/>
            <person name="Lukacs Z."/>
            <person name="Mihaltcheva S."/>
            <person name="Morgado L.N."/>
            <person name="Niskanen T."/>
            <person name="Noordeloos M.E."/>
            <person name="Ohm R.A."/>
            <person name="Ortiz-Santana B."/>
            <person name="Ovrebo C."/>
            <person name="Racz N."/>
            <person name="Riley R."/>
            <person name="Savchenko A."/>
            <person name="Shiryaev A."/>
            <person name="Soop K."/>
            <person name="Spirin V."/>
            <person name="Szebenyi C."/>
            <person name="Tomsovsky M."/>
            <person name="Tulloss R.E."/>
            <person name="Uehling J."/>
            <person name="Grigoriev I.V."/>
            <person name="Vagvolgyi C."/>
            <person name="Papp T."/>
            <person name="Martin F.M."/>
            <person name="Miettinen O."/>
            <person name="Hibbett D.S."/>
            <person name="Nagy L.G."/>
        </authorList>
    </citation>
    <scope>NUCLEOTIDE SEQUENCE [LARGE SCALE GENOMIC DNA]</scope>
    <source>
        <strain evidence="4 5">CBS 309.79</strain>
    </source>
</reference>
<keyword evidence="1" id="KW-0539">Nucleus</keyword>
<gene>
    <name evidence="4" type="ORF">BDV98DRAFT_565997</name>
</gene>
<dbReference type="PANTHER" id="PTHR46910:SF38">
    <property type="entry name" value="ZN(2)-C6 FUNGAL-TYPE DOMAIN-CONTAINING PROTEIN"/>
    <property type="match status" value="1"/>
</dbReference>
<keyword evidence="5" id="KW-1185">Reference proteome</keyword>
<dbReference type="AlphaFoldDB" id="A0A5C3QKT9"/>
<dbReference type="EMBL" id="ML178822">
    <property type="protein sequence ID" value="TFL02543.1"/>
    <property type="molecule type" value="Genomic_DNA"/>
</dbReference>
<proteinExistence type="predicted"/>
<dbReference type="SMART" id="SM00906">
    <property type="entry name" value="Fungal_trans"/>
    <property type="match status" value="1"/>
</dbReference>
<dbReference type="PANTHER" id="PTHR46910">
    <property type="entry name" value="TRANSCRIPTION FACTOR PDR1"/>
    <property type="match status" value="1"/>
</dbReference>
<dbReference type="OrthoDB" id="4456959at2759"/>
<organism evidence="4 5">
    <name type="scientific">Pterulicium gracile</name>
    <dbReference type="NCBI Taxonomy" id="1884261"/>
    <lineage>
        <taxon>Eukaryota</taxon>
        <taxon>Fungi</taxon>
        <taxon>Dikarya</taxon>
        <taxon>Basidiomycota</taxon>
        <taxon>Agaricomycotina</taxon>
        <taxon>Agaricomycetes</taxon>
        <taxon>Agaricomycetidae</taxon>
        <taxon>Agaricales</taxon>
        <taxon>Pleurotineae</taxon>
        <taxon>Pterulaceae</taxon>
        <taxon>Pterulicium</taxon>
    </lineage>
</organism>
<evidence type="ECO:0000313" key="4">
    <source>
        <dbReference type="EMBL" id="TFL02543.1"/>
    </source>
</evidence>
<dbReference type="Proteomes" id="UP000305067">
    <property type="component" value="Unassembled WGS sequence"/>
</dbReference>